<keyword evidence="1" id="KW-0812">Transmembrane</keyword>
<feature type="transmembrane region" description="Helical" evidence="1">
    <location>
        <begin position="21"/>
        <end position="39"/>
    </location>
</feature>
<keyword evidence="1" id="KW-0472">Membrane</keyword>
<sequence length="537" mass="61038">MRKVVKIWLWGTKSKEDKMKIHEGIIIILAFASILNGQWEPDRRLTFSESLSCSASWNNARWIAASGSFVHVVWTLGLCFPDRLDVFYKRSTDNGLNWEGEVKLSEGPRLSYQPAVAVSGSNVHVVWEDKRNGNRDIYYRGSDDNGRNWREEVRLTTDPGQSEYPSVAASGPYVHVVWLDSRNRRCEIYYKRSTDNGITWEEDRRLTFNNSVYGLPSVASFGSNVHVVWEDTRNDSGGQFINSEIYYKHSTDNGMTWGEDIRLTFDSMPTSNPSVAAFGPYVHVVWQDARVKNYYKRSTDNDGIKMRVVGEDSIYYKRSTDNGITWGEGIGLTGDSAIPFEPSIAASGSNVHVVWVDERDGDLDIYYKRSTDNGITWEEETPLTNGPTFSHGHSIAVSGACVHVVWIDDRDRNSEVYYKRNPTGNPGMAEDGLINQFAPVEAPYPNPFTKRTTLSYSLLRDYPVKIEVFDVNGKRICLLKSREEKKGKHHIVWDGRSEEGREVPEGVYLFQFAIPNYKEMKKVVKLSNGRNARGGIK</sequence>
<accession>A0A7C3URH9</accession>
<gene>
    <name evidence="2" type="ORF">ENX07_05290</name>
</gene>
<evidence type="ECO:0000256" key="1">
    <source>
        <dbReference type="SAM" id="Phobius"/>
    </source>
</evidence>
<dbReference type="Gene3D" id="2.120.10.10">
    <property type="match status" value="3"/>
</dbReference>
<dbReference type="Gene3D" id="2.60.40.4070">
    <property type="match status" value="1"/>
</dbReference>
<dbReference type="InterPro" id="IPR026444">
    <property type="entry name" value="Secre_tail"/>
</dbReference>
<dbReference type="InterPro" id="IPR036278">
    <property type="entry name" value="Sialidase_sf"/>
</dbReference>
<dbReference type="EMBL" id="DTMQ01000036">
    <property type="protein sequence ID" value="HGE99468.1"/>
    <property type="molecule type" value="Genomic_DNA"/>
</dbReference>
<proteinExistence type="predicted"/>
<name>A0A7C3URH9_UNCW3</name>
<organism evidence="2">
    <name type="scientific">candidate division WOR-3 bacterium</name>
    <dbReference type="NCBI Taxonomy" id="2052148"/>
    <lineage>
        <taxon>Bacteria</taxon>
        <taxon>Bacteria division WOR-3</taxon>
    </lineage>
</organism>
<dbReference type="SUPFAM" id="SSF50939">
    <property type="entry name" value="Sialidases"/>
    <property type="match status" value="2"/>
</dbReference>
<dbReference type="NCBIfam" id="TIGR04183">
    <property type="entry name" value="Por_Secre_tail"/>
    <property type="match status" value="1"/>
</dbReference>
<keyword evidence="1" id="KW-1133">Transmembrane helix</keyword>
<dbReference type="CDD" id="cd15482">
    <property type="entry name" value="Sialidase_non-viral"/>
    <property type="match status" value="1"/>
</dbReference>
<protein>
    <submittedName>
        <fullName evidence="2">T9SS type A sorting domain-containing protein</fullName>
    </submittedName>
</protein>
<comment type="caution">
    <text evidence="2">The sequence shown here is derived from an EMBL/GenBank/DDBJ whole genome shotgun (WGS) entry which is preliminary data.</text>
</comment>
<dbReference type="AlphaFoldDB" id="A0A7C3URH9"/>
<evidence type="ECO:0000313" key="2">
    <source>
        <dbReference type="EMBL" id="HGE99468.1"/>
    </source>
</evidence>
<reference evidence="2" key="1">
    <citation type="journal article" date="2020" name="mSystems">
        <title>Genome- and Community-Level Interaction Insights into Carbon Utilization and Element Cycling Functions of Hydrothermarchaeota in Hydrothermal Sediment.</title>
        <authorList>
            <person name="Zhou Z."/>
            <person name="Liu Y."/>
            <person name="Xu W."/>
            <person name="Pan J."/>
            <person name="Luo Z.H."/>
            <person name="Li M."/>
        </authorList>
    </citation>
    <scope>NUCLEOTIDE SEQUENCE [LARGE SCALE GENOMIC DNA]</scope>
    <source>
        <strain evidence="2">SpSt-906</strain>
    </source>
</reference>